<feature type="domain" description="Solute-binding protein family 5" evidence="5">
    <location>
        <begin position="85"/>
        <end position="437"/>
    </location>
</feature>
<dbReference type="PROSITE" id="PS51318">
    <property type="entry name" value="TAT"/>
    <property type="match status" value="1"/>
</dbReference>
<dbReference type="AlphaFoldDB" id="A0A845M6I2"/>
<dbReference type="RefSeq" id="WP_161349896.1">
    <property type="nucleotide sequence ID" value="NZ_WTUX01000005.1"/>
</dbReference>
<protein>
    <submittedName>
        <fullName evidence="6">Peptide ABC transporter substrate-binding protein</fullName>
    </submittedName>
</protein>
<comment type="caution">
    <text evidence="6">The sequence shown here is derived from an EMBL/GenBank/DDBJ whole genome shotgun (WGS) entry which is preliminary data.</text>
</comment>
<dbReference type="InterPro" id="IPR039424">
    <property type="entry name" value="SBP_5"/>
</dbReference>
<dbReference type="GO" id="GO:0030288">
    <property type="term" value="C:outer membrane-bounded periplasmic space"/>
    <property type="evidence" value="ECO:0007669"/>
    <property type="project" value="UniProtKB-ARBA"/>
</dbReference>
<evidence type="ECO:0000313" key="6">
    <source>
        <dbReference type="EMBL" id="MZR11771.1"/>
    </source>
</evidence>
<accession>A0A845M6I2</accession>
<dbReference type="PIRSF" id="PIRSF002741">
    <property type="entry name" value="MppA"/>
    <property type="match status" value="1"/>
</dbReference>
<dbReference type="GO" id="GO:1904680">
    <property type="term" value="F:peptide transmembrane transporter activity"/>
    <property type="evidence" value="ECO:0007669"/>
    <property type="project" value="TreeGrafter"/>
</dbReference>
<dbReference type="GO" id="GO:0043190">
    <property type="term" value="C:ATP-binding cassette (ABC) transporter complex"/>
    <property type="evidence" value="ECO:0007669"/>
    <property type="project" value="InterPro"/>
</dbReference>
<dbReference type="EMBL" id="WTUX01000005">
    <property type="protein sequence ID" value="MZR11771.1"/>
    <property type="molecule type" value="Genomic_DNA"/>
</dbReference>
<dbReference type="InterPro" id="IPR019546">
    <property type="entry name" value="TAT_signal_bac_arc"/>
</dbReference>
<dbReference type="Gene3D" id="3.40.190.10">
    <property type="entry name" value="Periplasmic binding protein-like II"/>
    <property type="match status" value="1"/>
</dbReference>
<evidence type="ECO:0000259" key="5">
    <source>
        <dbReference type="Pfam" id="PF00496"/>
    </source>
</evidence>
<evidence type="ECO:0000256" key="4">
    <source>
        <dbReference type="ARBA" id="ARBA00022729"/>
    </source>
</evidence>
<dbReference type="Pfam" id="PF10518">
    <property type="entry name" value="TAT_signal"/>
    <property type="match status" value="1"/>
</dbReference>
<dbReference type="PANTHER" id="PTHR30290">
    <property type="entry name" value="PERIPLASMIC BINDING COMPONENT OF ABC TRANSPORTER"/>
    <property type="match status" value="1"/>
</dbReference>
<keyword evidence="3" id="KW-0813">Transport</keyword>
<dbReference type="InterPro" id="IPR000914">
    <property type="entry name" value="SBP_5_dom"/>
</dbReference>
<comment type="similarity">
    <text evidence="2">Belongs to the bacterial solute-binding protein 5 family.</text>
</comment>
<evidence type="ECO:0000256" key="1">
    <source>
        <dbReference type="ARBA" id="ARBA00004418"/>
    </source>
</evidence>
<gene>
    <name evidence="6" type="ORF">GQE99_01925</name>
</gene>
<dbReference type="InterPro" id="IPR006311">
    <property type="entry name" value="TAT_signal"/>
</dbReference>
<comment type="subcellular location">
    <subcellularLocation>
        <location evidence="1">Periplasm</location>
    </subcellularLocation>
</comment>
<dbReference type="InterPro" id="IPR030678">
    <property type="entry name" value="Peptide/Ni-bd"/>
</dbReference>
<proteinExistence type="inferred from homology"/>
<dbReference type="Gene3D" id="3.10.105.10">
    <property type="entry name" value="Dipeptide-binding Protein, Domain 3"/>
    <property type="match status" value="1"/>
</dbReference>
<evidence type="ECO:0000256" key="3">
    <source>
        <dbReference type="ARBA" id="ARBA00022448"/>
    </source>
</evidence>
<dbReference type="Proteomes" id="UP000467322">
    <property type="component" value="Unassembled WGS sequence"/>
</dbReference>
<keyword evidence="7" id="KW-1185">Reference proteome</keyword>
<dbReference type="Pfam" id="PF00496">
    <property type="entry name" value="SBP_bac_5"/>
    <property type="match status" value="1"/>
</dbReference>
<dbReference type="CDD" id="cd08503">
    <property type="entry name" value="PBP2_NikA_DppA_OppA_like_17"/>
    <property type="match status" value="1"/>
</dbReference>
<dbReference type="GO" id="GO:0015833">
    <property type="term" value="P:peptide transport"/>
    <property type="evidence" value="ECO:0007669"/>
    <property type="project" value="TreeGrafter"/>
</dbReference>
<evidence type="ECO:0000256" key="2">
    <source>
        <dbReference type="ARBA" id="ARBA00005695"/>
    </source>
</evidence>
<organism evidence="6 7">
    <name type="scientific">Maritimibacter harenae</name>
    <dbReference type="NCBI Taxonomy" id="2606218"/>
    <lineage>
        <taxon>Bacteria</taxon>
        <taxon>Pseudomonadati</taxon>
        <taxon>Pseudomonadota</taxon>
        <taxon>Alphaproteobacteria</taxon>
        <taxon>Rhodobacterales</taxon>
        <taxon>Roseobacteraceae</taxon>
        <taxon>Maritimibacter</taxon>
    </lineage>
</organism>
<sequence length="519" mass="58051">MSKFGSGMFDRRGFLKTTAATAVAATLPLSAARAEPKRGGNMRFGIAHGSSTDTLDPATYENSFTTSLSHGMHTRLTEVAADGSIVPELAESWEASDDATEWRFKVRTGVQFHSGKEVTLEDVVESINYHRGEKSTSAAKPIVEPIADITTEGNDTVVFKLKGPNADFPFVLSDYHVVILPYKDGAVDWRSGDGAGSYKLVEFQPGVVARFERNENYYQDDRAFFDTIEMLSLVDQNARTTALVSGDVDAIDRLDLKTIGMMNRANPNIQVQSVPGNLHYDFAMITTQDPFTDNNVRLALKHAINREELVEKILFGYGVVGNDHPIGRGQRYFNDELEQTTYDPDKAKYYLKQAGMDSLSVNLSAADAAFSGAVDAAVLYQNSAQAANIDINVVREPNDGYWSDVWMKKPFSAVYWSGRVVEDQMFTTTYQTGASWNDTFWSNERFDELLVKARGELDEAKRREMYYEMQAILNQKGGALIPMFASWVFAHSDSVAHPEVMGSNWDVDGMRWMERWWFA</sequence>
<dbReference type="SUPFAM" id="SSF53850">
    <property type="entry name" value="Periplasmic binding protein-like II"/>
    <property type="match status" value="1"/>
</dbReference>
<dbReference type="Gene3D" id="3.90.76.10">
    <property type="entry name" value="Dipeptide-binding Protein, Domain 1"/>
    <property type="match status" value="1"/>
</dbReference>
<dbReference type="PANTHER" id="PTHR30290:SF10">
    <property type="entry name" value="PERIPLASMIC OLIGOPEPTIDE-BINDING PROTEIN-RELATED"/>
    <property type="match status" value="1"/>
</dbReference>
<evidence type="ECO:0000313" key="7">
    <source>
        <dbReference type="Proteomes" id="UP000467322"/>
    </source>
</evidence>
<reference evidence="6 7" key="1">
    <citation type="submission" date="2019-12" db="EMBL/GenBank/DDBJ databases">
        <title>Maritimibacter sp. nov. sp. isolated from sea sand.</title>
        <authorList>
            <person name="Kim J."/>
            <person name="Jeong S.E."/>
            <person name="Jung H.S."/>
            <person name="Jeon C.O."/>
        </authorList>
    </citation>
    <scope>NUCLEOTIDE SEQUENCE [LARGE SCALE GENOMIC DNA]</scope>
    <source>
        <strain evidence="6 7">DP07</strain>
    </source>
</reference>
<keyword evidence="4" id="KW-0732">Signal</keyword>
<name>A0A845M6I2_9RHOB</name>